<dbReference type="EMBL" id="AWSO01000339">
    <property type="protein sequence ID" value="ESK91551.1"/>
    <property type="molecule type" value="Genomic_DNA"/>
</dbReference>
<accession>V2XFD4</accession>
<dbReference type="AlphaFoldDB" id="V2XFD4"/>
<sequence>MSSDSATEDDNVLHSDAESDSSLEDMSRMEAFVRASFHSQKHPVDHVLEKILDQMCMSKEKNVPKSPDPPMEGTIYRAAPGWKCKQAPNATHLWGATLYDFYHTYRVPSIEGMITKTTGNRMAAWCQMVGELDTAKYELEWAEKEADPRRIEAADIVEVHENQIDCRLPGTRYGQAITAMAKEKGLQDEDAENRRKPFHPSSYPPPFPAPPFNFPAPKLETTIPLHLLPQKLTVHDPYNVLHAERDPAASDKGTEKPKKTVSSQRIDPWPFDRSDPSKPPPYETHTYELQLTQKSLDEVNHTREELLASRSSEPESLCYIYPSKEEGPTNIPLIRIMVPSRPPKPVQTEEAHLFLSKYSRKGEGNHSFVYEAEWEIPRELFVDPKICYACVEAKAKQVWVEQKNVESSPKQALRAESARVVDDPDPGDDVVLPEMDDEQLRAYLAELEAQLDPVLTTASTAPASSPPTPAPAAPDYLDPEPARIASCGLPLQTCKTWQNATTTTHPAILPNCGTVWAEALRIPGAPTTTFHARSLDEVTKENRQKAQEARDRGEKKEWVYSEDVTESMKQKFEEDRIMALGPGEDLRKKEEEELERRRSSAMDVDSETNTAEIGGTFEAPCALYTSLPYPGYFLEIQHARFMAVSTYSHLPLTLTNPISLPPR</sequence>
<feature type="region of interest" description="Disordered" evidence="1">
    <location>
        <begin position="582"/>
        <end position="608"/>
    </location>
</feature>
<feature type="region of interest" description="Disordered" evidence="1">
    <location>
        <begin position="1"/>
        <end position="25"/>
    </location>
</feature>
<dbReference type="Proteomes" id="UP000017559">
    <property type="component" value="Unassembled WGS sequence"/>
</dbReference>
<feature type="compositionally biased region" description="Basic and acidic residues" evidence="1">
    <location>
        <begin position="244"/>
        <end position="258"/>
    </location>
</feature>
<organism evidence="2 3">
    <name type="scientific">Moniliophthora roreri (strain MCA 2997)</name>
    <name type="common">Cocoa frosty pod rot fungus</name>
    <name type="synonym">Crinipellis roreri</name>
    <dbReference type="NCBI Taxonomy" id="1381753"/>
    <lineage>
        <taxon>Eukaryota</taxon>
        <taxon>Fungi</taxon>
        <taxon>Dikarya</taxon>
        <taxon>Basidiomycota</taxon>
        <taxon>Agaricomycotina</taxon>
        <taxon>Agaricomycetes</taxon>
        <taxon>Agaricomycetidae</taxon>
        <taxon>Agaricales</taxon>
        <taxon>Marasmiineae</taxon>
        <taxon>Marasmiaceae</taxon>
        <taxon>Moniliophthora</taxon>
    </lineage>
</organism>
<evidence type="ECO:0000256" key="1">
    <source>
        <dbReference type="SAM" id="MobiDB-lite"/>
    </source>
</evidence>
<gene>
    <name evidence="2" type="ORF">Moror_2600</name>
</gene>
<evidence type="ECO:0000313" key="3">
    <source>
        <dbReference type="Proteomes" id="UP000017559"/>
    </source>
</evidence>
<feature type="compositionally biased region" description="Basic and acidic residues" evidence="1">
    <location>
        <begin position="584"/>
        <end position="600"/>
    </location>
</feature>
<keyword evidence="3" id="KW-1185">Reference proteome</keyword>
<reference evidence="2 3" key="1">
    <citation type="journal article" date="2014" name="BMC Genomics">
        <title>Genome and secretome analysis of the hemibiotrophic fungal pathogen, Moniliophthora roreri, which causes frosty pod rot disease of cacao: mechanisms of the biotrophic and necrotrophic phases.</title>
        <authorList>
            <person name="Meinhardt L.W."/>
            <person name="Costa G.G.L."/>
            <person name="Thomazella D.P.T."/>
            <person name="Teixeira P.J.P.L."/>
            <person name="Carazzolle M.F."/>
            <person name="Schuster S.C."/>
            <person name="Carlson J.E."/>
            <person name="Guiltinan M.J."/>
            <person name="Mieczkowski P."/>
            <person name="Farmer A."/>
            <person name="Ramaraj T."/>
            <person name="Crozier J."/>
            <person name="Davis R.E."/>
            <person name="Shao J."/>
            <person name="Melnick R.L."/>
            <person name="Pereira G.A.G."/>
            <person name="Bailey B.A."/>
        </authorList>
    </citation>
    <scope>NUCLEOTIDE SEQUENCE [LARGE SCALE GENOMIC DNA]</scope>
    <source>
        <strain evidence="2 3">MCA 2997</strain>
    </source>
</reference>
<dbReference type="KEGG" id="mrr:Moror_2600"/>
<protein>
    <submittedName>
        <fullName evidence="2">Uncharacterized protein</fullName>
    </submittedName>
</protein>
<dbReference type="HOGENOM" id="CLU_413925_0_0_1"/>
<proteinExistence type="predicted"/>
<evidence type="ECO:0000313" key="2">
    <source>
        <dbReference type="EMBL" id="ESK91551.1"/>
    </source>
</evidence>
<comment type="caution">
    <text evidence="2">The sequence shown here is derived from an EMBL/GenBank/DDBJ whole genome shotgun (WGS) entry which is preliminary data.</text>
</comment>
<name>V2XFD4_MONRO</name>
<feature type="compositionally biased region" description="Acidic residues" evidence="1">
    <location>
        <begin position="1"/>
        <end position="10"/>
    </location>
</feature>
<feature type="region of interest" description="Disordered" evidence="1">
    <location>
        <begin position="183"/>
        <end position="204"/>
    </location>
</feature>
<feature type="region of interest" description="Disordered" evidence="1">
    <location>
        <begin position="244"/>
        <end position="284"/>
    </location>
</feature>
<feature type="compositionally biased region" description="Basic and acidic residues" evidence="1">
    <location>
        <begin position="183"/>
        <end position="195"/>
    </location>
</feature>
<dbReference type="OrthoDB" id="5327923at2759"/>